<organism evidence="1 2">
    <name type="scientific">Pristionchus pacificus</name>
    <name type="common">Parasitic nematode worm</name>
    <dbReference type="NCBI Taxonomy" id="54126"/>
    <lineage>
        <taxon>Eukaryota</taxon>
        <taxon>Metazoa</taxon>
        <taxon>Ecdysozoa</taxon>
        <taxon>Nematoda</taxon>
        <taxon>Chromadorea</taxon>
        <taxon>Rhabditida</taxon>
        <taxon>Rhabditina</taxon>
        <taxon>Diplogasteromorpha</taxon>
        <taxon>Diplogasteroidea</taxon>
        <taxon>Neodiplogasteridae</taxon>
        <taxon>Pristionchus</taxon>
    </lineage>
</organism>
<accession>A0A8R1U858</accession>
<dbReference type="EnsemblMetazoa" id="PPA10244.1">
    <property type="protein sequence ID" value="PPA10244.1"/>
    <property type="gene ID" value="WBGene00099798"/>
</dbReference>
<dbReference type="Proteomes" id="UP000005239">
    <property type="component" value="Unassembled WGS sequence"/>
</dbReference>
<reference evidence="2" key="1">
    <citation type="journal article" date="2008" name="Nat. Genet.">
        <title>The Pristionchus pacificus genome provides a unique perspective on nematode lifestyle and parasitism.</title>
        <authorList>
            <person name="Dieterich C."/>
            <person name="Clifton S.W."/>
            <person name="Schuster L.N."/>
            <person name="Chinwalla A."/>
            <person name="Delehaunty K."/>
            <person name="Dinkelacker I."/>
            <person name="Fulton L."/>
            <person name="Fulton R."/>
            <person name="Godfrey J."/>
            <person name="Minx P."/>
            <person name="Mitreva M."/>
            <person name="Roeseler W."/>
            <person name="Tian H."/>
            <person name="Witte H."/>
            <person name="Yang S.P."/>
            <person name="Wilson R.K."/>
            <person name="Sommer R.J."/>
        </authorList>
    </citation>
    <scope>NUCLEOTIDE SEQUENCE [LARGE SCALE GENOMIC DNA]</scope>
    <source>
        <strain evidence="2">PS312</strain>
    </source>
</reference>
<accession>A0A2A6D2H2</accession>
<evidence type="ECO:0000313" key="2">
    <source>
        <dbReference type="Proteomes" id="UP000005239"/>
    </source>
</evidence>
<dbReference type="AlphaFoldDB" id="A0A2A6D2H2"/>
<name>A0A2A6D2H2_PRIPA</name>
<evidence type="ECO:0000313" key="1">
    <source>
        <dbReference type="EnsemblMetazoa" id="PPA10244.1"/>
    </source>
</evidence>
<reference evidence="1" key="2">
    <citation type="submission" date="2022-06" db="UniProtKB">
        <authorList>
            <consortium name="EnsemblMetazoa"/>
        </authorList>
    </citation>
    <scope>IDENTIFICATION</scope>
    <source>
        <strain evidence="1">PS312</strain>
    </source>
</reference>
<proteinExistence type="predicted"/>
<gene>
    <name evidence="1" type="primary">WBGene00099798</name>
</gene>
<protein>
    <submittedName>
        <fullName evidence="1">Uncharacterized protein</fullName>
    </submittedName>
</protein>
<keyword evidence="2" id="KW-1185">Reference proteome</keyword>
<sequence>MPALARHNLGIHSDGPGTHIIEGVHYPYHDGFYEFDHFINARVLDARLRLRVVWRDGTNTWTSAQNFEDNIQDVMEFIEWKYEDPISRLPGICERYFWQKDMGINIVNCIPFEKEDREGGQKEDIIPIYVINNKDYVKTPAATSVNLRAGKICWKNRLVVPEQFRKFYLTPRVLSSHVPNRDISTTPKVATSKIARVHLEKRMKKLRIK</sequence>